<proteinExistence type="predicted"/>
<dbReference type="CDD" id="cd06222">
    <property type="entry name" value="RNase_H_like"/>
    <property type="match status" value="1"/>
</dbReference>
<dbReference type="Pfam" id="PF13456">
    <property type="entry name" value="RVT_3"/>
    <property type="match status" value="1"/>
</dbReference>
<dbReference type="PANTHER" id="PTHR47723:SF19">
    <property type="entry name" value="POLYNUCLEOTIDYL TRANSFERASE, RIBONUCLEASE H-LIKE SUPERFAMILY PROTEIN"/>
    <property type="match status" value="1"/>
</dbReference>
<dbReference type="InterPro" id="IPR002156">
    <property type="entry name" value="RNaseH_domain"/>
</dbReference>
<evidence type="ECO:0000259" key="1">
    <source>
        <dbReference type="Pfam" id="PF13456"/>
    </source>
</evidence>
<dbReference type="InterPro" id="IPR044730">
    <property type="entry name" value="RNase_H-like_dom_plant"/>
</dbReference>
<gene>
    <name evidence="2" type="ORF">V6N11_017694</name>
</gene>
<keyword evidence="3" id="KW-1185">Reference proteome</keyword>
<organism evidence="2 3">
    <name type="scientific">Hibiscus sabdariffa</name>
    <name type="common">roselle</name>
    <dbReference type="NCBI Taxonomy" id="183260"/>
    <lineage>
        <taxon>Eukaryota</taxon>
        <taxon>Viridiplantae</taxon>
        <taxon>Streptophyta</taxon>
        <taxon>Embryophyta</taxon>
        <taxon>Tracheophyta</taxon>
        <taxon>Spermatophyta</taxon>
        <taxon>Magnoliopsida</taxon>
        <taxon>eudicotyledons</taxon>
        <taxon>Gunneridae</taxon>
        <taxon>Pentapetalae</taxon>
        <taxon>rosids</taxon>
        <taxon>malvids</taxon>
        <taxon>Malvales</taxon>
        <taxon>Malvaceae</taxon>
        <taxon>Malvoideae</taxon>
        <taxon>Hibiscus</taxon>
    </lineage>
</organism>
<comment type="caution">
    <text evidence="2">The sequence shown here is derived from an EMBL/GenBank/DDBJ whole genome shotgun (WGS) entry which is preliminary data.</text>
</comment>
<dbReference type="PANTHER" id="PTHR47723">
    <property type="entry name" value="OS05G0353850 PROTEIN"/>
    <property type="match status" value="1"/>
</dbReference>
<accession>A0ABR2TYT9</accession>
<feature type="domain" description="RNase H type-1" evidence="1">
    <location>
        <begin position="115"/>
        <end position="217"/>
    </location>
</feature>
<name>A0ABR2TYT9_9ROSI</name>
<evidence type="ECO:0000313" key="3">
    <source>
        <dbReference type="Proteomes" id="UP001396334"/>
    </source>
</evidence>
<dbReference type="EMBL" id="JBBPBN010000004">
    <property type="protein sequence ID" value="KAK9042627.1"/>
    <property type="molecule type" value="Genomic_DNA"/>
</dbReference>
<protein>
    <recommendedName>
        <fullName evidence="1">RNase H type-1 domain-containing protein</fullName>
    </recommendedName>
</protein>
<reference evidence="2 3" key="1">
    <citation type="journal article" date="2024" name="G3 (Bethesda)">
        <title>Genome assembly of Hibiscus sabdariffa L. provides insights into metabolisms of medicinal natural products.</title>
        <authorList>
            <person name="Kim T."/>
        </authorList>
    </citation>
    <scope>NUCLEOTIDE SEQUENCE [LARGE SCALE GENOMIC DNA]</scope>
    <source>
        <strain evidence="2">TK-2024</strain>
        <tissue evidence="2">Old leaves</tissue>
    </source>
</reference>
<dbReference type="InterPro" id="IPR053151">
    <property type="entry name" value="RNase_H-like"/>
</dbReference>
<sequence>MFAENWGGSYVICFQGVYEDQLDTPILCSEFMLSDMLAWDPGCLSDVLPSPVWKVTAKLDVLPKQLQSVWAIVATASLLQDDYLSVSCSIGRSTMTSTLGLVAWSTPSLSTVARNTDDSFDVDSGIGIGVVARDSLGWVLCGLAQHLARLTEAVFAEQAALLAGLHLSLDHGWPSVLLETVSVQTVNRLGRSPSSDLSIYGPSLEPIRALLTGETSCYCKLRETTFCGKSRETSCCGIDIIRHSRKVMTCSKREYVRNILNMVRDIDLVSATLGIYKQTAS</sequence>
<dbReference type="Proteomes" id="UP001396334">
    <property type="component" value="Unassembled WGS sequence"/>
</dbReference>
<evidence type="ECO:0000313" key="2">
    <source>
        <dbReference type="EMBL" id="KAK9042627.1"/>
    </source>
</evidence>